<keyword evidence="6" id="KW-0460">Magnesium</keyword>
<dbReference type="CDD" id="cd06557">
    <property type="entry name" value="KPHMT-like"/>
    <property type="match status" value="1"/>
</dbReference>
<evidence type="ECO:0000256" key="5">
    <source>
        <dbReference type="ARBA" id="ARBA00022723"/>
    </source>
</evidence>
<dbReference type="NCBIfam" id="NF001452">
    <property type="entry name" value="PRK00311.1"/>
    <property type="match status" value="1"/>
</dbReference>
<dbReference type="EMBL" id="BAABKE010000001">
    <property type="protein sequence ID" value="GAA5094820.1"/>
    <property type="molecule type" value="Genomic_DNA"/>
</dbReference>
<keyword evidence="8" id="KW-1185">Reference proteome</keyword>
<comment type="subcellular location">
    <subcellularLocation>
        <location evidence="6">Cytoplasm</location>
    </subcellularLocation>
</comment>
<protein>
    <recommendedName>
        <fullName evidence="6">3-methyl-2-oxobutanoate hydroxymethyltransferase</fullName>
        <ecNumber evidence="6">2.1.2.11</ecNumber>
    </recommendedName>
    <alternativeName>
        <fullName evidence="6">Ketopantoate hydroxymethyltransferase</fullName>
        <shortName evidence="6">KPHMT</shortName>
    </alternativeName>
</protein>
<comment type="subunit">
    <text evidence="2 6">Homodecamer; pentamer of dimers.</text>
</comment>
<feature type="active site" description="Proton acceptor" evidence="6">
    <location>
        <position position="180"/>
    </location>
</feature>
<keyword evidence="5 6" id="KW-0479">Metal-binding</keyword>
<comment type="cofactor">
    <cofactor evidence="6">
        <name>Mg(2+)</name>
        <dbReference type="ChEBI" id="CHEBI:18420"/>
    </cofactor>
    <text evidence="6">Binds 1 Mg(2+) ion per subunit.</text>
</comment>
<dbReference type="HAMAP" id="MF_00156">
    <property type="entry name" value="PanB"/>
    <property type="match status" value="1"/>
</dbReference>
<dbReference type="RefSeq" id="WP_077926206.1">
    <property type="nucleotide sequence ID" value="NZ_BAABKE010000001.1"/>
</dbReference>
<comment type="similarity">
    <text evidence="1 6">Belongs to the PanB family.</text>
</comment>
<gene>
    <name evidence="6 7" type="primary">panB</name>
    <name evidence="7" type="ORF">GCM10023338_03560</name>
</gene>
<evidence type="ECO:0000256" key="6">
    <source>
        <dbReference type="HAMAP-Rule" id="MF_00156"/>
    </source>
</evidence>
<dbReference type="SUPFAM" id="SSF51621">
    <property type="entry name" value="Phosphoenolpyruvate/pyruvate domain"/>
    <property type="match status" value="1"/>
</dbReference>
<feature type="binding site" evidence="6">
    <location>
        <position position="82"/>
    </location>
    <ligand>
        <name>Mg(2+)</name>
        <dbReference type="ChEBI" id="CHEBI:18420"/>
    </ligand>
</feature>
<evidence type="ECO:0000256" key="4">
    <source>
        <dbReference type="ARBA" id="ARBA00022679"/>
    </source>
</evidence>
<dbReference type="EC" id="2.1.2.11" evidence="6"/>
<dbReference type="Proteomes" id="UP001500631">
    <property type="component" value="Unassembled WGS sequence"/>
</dbReference>
<dbReference type="NCBIfam" id="TIGR00222">
    <property type="entry name" value="panB"/>
    <property type="match status" value="1"/>
</dbReference>
<organism evidence="7 8">
    <name type="scientific">Wohlfahrtiimonas larvae</name>
    <dbReference type="NCBI Taxonomy" id="1157986"/>
    <lineage>
        <taxon>Bacteria</taxon>
        <taxon>Pseudomonadati</taxon>
        <taxon>Pseudomonadota</taxon>
        <taxon>Gammaproteobacteria</taxon>
        <taxon>Cardiobacteriales</taxon>
        <taxon>Ignatzschineriaceae</taxon>
        <taxon>Wohlfahrtiimonas</taxon>
    </lineage>
</organism>
<comment type="caution">
    <text evidence="7">The sequence shown here is derived from an EMBL/GenBank/DDBJ whole genome shotgun (WGS) entry which is preliminary data.</text>
</comment>
<accession>A0ABP9MG22</accession>
<evidence type="ECO:0000313" key="7">
    <source>
        <dbReference type="EMBL" id="GAA5094820.1"/>
    </source>
</evidence>
<dbReference type="PIRSF" id="PIRSF000388">
    <property type="entry name" value="Pantoate_hydroxy_MeTrfase"/>
    <property type="match status" value="1"/>
</dbReference>
<keyword evidence="3 6" id="KW-0566">Pantothenate biosynthesis</keyword>
<feature type="binding site" evidence="6">
    <location>
        <position position="111"/>
    </location>
    <ligand>
        <name>3-methyl-2-oxobutanoate</name>
        <dbReference type="ChEBI" id="CHEBI:11851"/>
    </ligand>
</feature>
<dbReference type="Gene3D" id="3.20.20.60">
    <property type="entry name" value="Phosphoenolpyruvate-binding domains"/>
    <property type="match status" value="1"/>
</dbReference>
<dbReference type="InterPro" id="IPR015813">
    <property type="entry name" value="Pyrv/PenolPyrv_kinase-like_dom"/>
</dbReference>
<feature type="binding site" evidence="6">
    <location>
        <begin position="43"/>
        <end position="44"/>
    </location>
    <ligand>
        <name>3-methyl-2-oxobutanoate</name>
        <dbReference type="ChEBI" id="CHEBI:11851"/>
    </ligand>
</feature>
<keyword evidence="4 6" id="KW-0808">Transferase</keyword>
<feature type="binding site" evidence="6">
    <location>
        <position position="113"/>
    </location>
    <ligand>
        <name>Mg(2+)</name>
        <dbReference type="ChEBI" id="CHEBI:18420"/>
    </ligand>
</feature>
<feature type="binding site" evidence="6">
    <location>
        <position position="43"/>
    </location>
    <ligand>
        <name>Mg(2+)</name>
        <dbReference type="ChEBI" id="CHEBI:18420"/>
    </ligand>
</feature>
<comment type="pathway">
    <text evidence="6">Cofactor biosynthesis; (R)-pantothenate biosynthesis; (R)-pantoate from 3-methyl-2-oxobutanoate: step 1/2.</text>
</comment>
<dbReference type="Pfam" id="PF02548">
    <property type="entry name" value="Pantoate_transf"/>
    <property type="match status" value="1"/>
</dbReference>
<evidence type="ECO:0000256" key="1">
    <source>
        <dbReference type="ARBA" id="ARBA00008676"/>
    </source>
</evidence>
<reference evidence="8" key="1">
    <citation type="journal article" date="2019" name="Int. J. Syst. Evol. Microbiol.">
        <title>The Global Catalogue of Microorganisms (GCM) 10K type strain sequencing project: providing services to taxonomists for standard genome sequencing and annotation.</title>
        <authorList>
            <consortium name="The Broad Institute Genomics Platform"/>
            <consortium name="The Broad Institute Genome Sequencing Center for Infectious Disease"/>
            <person name="Wu L."/>
            <person name="Ma J."/>
        </authorList>
    </citation>
    <scope>NUCLEOTIDE SEQUENCE [LARGE SCALE GENOMIC DNA]</scope>
    <source>
        <strain evidence="8">JCM 18424</strain>
    </source>
</reference>
<dbReference type="PANTHER" id="PTHR20881">
    <property type="entry name" value="3-METHYL-2-OXOBUTANOATE HYDROXYMETHYLTRANSFERASE"/>
    <property type="match status" value="1"/>
</dbReference>
<dbReference type="InterPro" id="IPR040442">
    <property type="entry name" value="Pyrv_kinase-like_dom_sf"/>
</dbReference>
<evidence type="ECO:0000256" key="3">
    <source>
        <dbReference type="ARBA" id="ARBA00022655"/>
    </source>
</evidence>
<dbReference type="PANTHER" id="PTHR20881:SF0">
    <property type="entry name" value="3-METHYL-2-OXOBUTANOATE HYDROXYMETHYLTRANSFERASE"/>
    <property type="match status" value="1"/>
</dbReference>
<evidence type="ECO:0000313" key="8">
    <source>
        <dbReference type="Proteomes" id="UP001500631"/>
    </source>
</evidence>
<dbReference type="InterPro" id="IPR003700">
    <property type="entry name" value="Pantoate_hydroxy_MeTrfase"/>
</dbReference>
<proteinExistence type="inferred from homology"/>
<comment type="function">
    <text evidence="6">Catalyzes the reversible reaction in which hydroxymethyl group from 5,10-methylenetetrahydrofolate is transferred onto alpha-ketoisovalerate to form ketopantoate.</text>
</comment>
<keyword evidence="6" id="KW-0963">Cytoplasm</keyword>
<sequence>MITVTTLRKMKEKGEKITMLTCYDASFAKVMNNVGVEILLIGDSLGMTIQGHTSTLPVTLEHMIYHTQNVAKGNQKALLVADLPFGAYEGSVESAFQNSVQLMKAGAHMVKLEGGLDQVEKTAYLSKRSIPVCAHLGLTPQSVNALGGYRVQGRDQAVADEMIEAAKAHEAAGASLIVLECIPKDLAKAITAQVNIPVIGIGAGVDCDGQVLVLQDMLGIYPDPPSFSHNFLAETNSVALAVKAYVDAVKTSQFPTEQHSFN</sequence>
<evidence type="ECO:0000256" key="2">
    <source>
        <dbReference type="ARBA" id="ARBA00011424"/>
    </source>
</evidence>
<comment type="catalytic activity">
    <reaction evidence="6">
        <text>(6R)-5,10-methylene-5,6,7,8-tetrahydrofolate + 3-methyl-2-oxobutanoate + H2O = 2-dehydropantoate + (6S)-5,6,7,8-tetrahydrofolate</text>
        <dbReference type="Rhea" id="RHEA:11824"/>
        <dbReference type="ChEBI" id="CHEBI:11561"/>
        <dbReference type="ChEBI" id="CHEBI:11851"/>
        <dbReference type="ChEBI" id="CHEBI:15377"/>
        <dbReference type="ChEBI" id="CHEBI:15636"/>
        <dbReference type="ChEBI" id="CHEBI:57453"/>
        <dbReference type="EC" id="2.1.2.11"/>
    </reaction>
</comment>
<name>A0ABP9MG22_9GAMM</name>
<feature type="binding site" evidence="6">
    <location>
        <position position="82"/>
    </location>
    <ligand>
        <name>3-methyl-2-oxobutanoate</name>
        <dbReference type="ChEBI" id="CHEBI:11851"/>
    </ligand>
</feature>